<feature type="transmembrane region" description="Helical" evidence="1">
    <location>
        <begin position="261"/>
        <end position="280"/>
    </location>
</feature>
<dbReference type="EMBL" id="LDPG01000007">
    <property type="protein sequence ID" value="KLV18384.1"/>
    <property type="molecule type" value="Genomic_DNA"/>
</dbReference>
<feature type="transmembrane region" description="Helical" evidence="1">
    <location>
        <begin position="234"/>
        <end position="255"/>
    </location>
</feature>
<evidence type="ECO:0000256" key="1">
    <source>
        <dbReference type="SAM" id="Phobius"/>
    </source>
</evidence>
<protein>
    <submittedName>
        <fullName evidence="2">Uncharacterized protein</fullName>
    </submittedName>
</protein>
<keyword evidence="1" id="KW-0472">Membrane</keyword>
<feature type="transmembrane region" description="Helical" evidence="1">
    <location>
        <begin position="94"/>
        <end position="115"/>
    </location>
</feature>
<keyword evidence="1" id="KW-0812">Transmembrane</keyword>
<evidence type="ECO:0000313" key="2">
    <source>
        <dbReference type="EMBL" id="KLV18384.1"/>
    </source>
</evidence>
<evidence type="ECO:0000313" key="3">
    <source>
        <dbReference type="Proteomes" id="UP000035904"/>
    </source>
</evidence>
<name>A0A0J1HXH2_BACAN</name>
<keyword evidence="1" id="KW-1133">Transmembrane helix</keyword>
<proteinExistence type="predicted"/>
<accession>A0A0J1HXH2</accession>
<dbReference type="PATRIC" id="fig|1392.242.peg.5727"/>
<dbReference type="Proteomes" id="UP000035904">
    <property type="component" value="Unassembled WGS sequence"/>
</dbReference>
<comment type="caution">
    <text evidence="2">The sequence shown here is derived from an EMBL/GenBank/DDBJ whole genome shotgun (WGS) entry which is preliminary data.</text>
</comment>
<dbReference type="RefSeq" id="WP_047956682.1">
    <property type="nucleotide sequence ID" value="NZ_LDPG01000007.1"/>
</dbReference>
<dbReference type="AlphaFoldDB" id="A0A0J1HXH2"/>
<gene>
    <name evidence="2" type="ORF">ABW01_13480</name>
</gene>
<reference evidence="2 3" key="1">
    <citation type="submission" date="2015-05" db="EMBL/GenBank/DDBJ databases">
        <title>Whole genome sequence and identification of bacterial endophytes from Costus igneus.</title>
        <authorList>
            <person name="Lee Y.P."/>
            <person name="Gan H.M."/>
            <person name="Eng W."/>
            <person name="Wheatley M.S."/>
            <person name="Caraballo A."/>
            <person name="Polter S."/>
            <person name="Savka M.A."/>
            <person name="Hudson A.O."/>
        </authorList>
    </citation>
    <scope>NUCLEOTIDE SEQUENCE [LARGE SCALE GENOMIC DNA]</scope>
    <source>
        <strain evidence="2 3">RIT375</strain>
    </source>
</reference>
<organism evidence="2 3">
    <name type="scientific">Bacillus anthracis</name>
    <name type="common">anthrax bacterium</name>
    <dbReference type="NCBI Taxonomy" id="1392"/>
    <lineage>
        <taxon>Bacteria</taxon>
        <taxon>Bacillati</taxon>
        <taxon>Bacillota</taxon>
        <taxon>Bacilli</taxon>
        <taxon>Bacillales</taxon>
        <taxon>Bacillaceae</taxon>
        <taxon>Bacillus</taxon>
        <taxon>Bacillus cereus group</taxon>
    </lineage>
</organism>
<sequence>MKNEMKDIDNISQKRIDEYCNQVCIKIDEPISIKNDIYEELNTNIKEEVRQLTNDGLNSESATNIVLRKYGTPQALVNDLAEMYKVKKILNKPLLYISIISGVLSILFLSVFYLWNYKIIPNQAHQYTNYLPNQENNVINGFNEKTKKAINIGVENNSSIQAAWVGYSNSAGEFNEKYDYVYPNKYNLSPADYKPIDNFWLKSSYYGLSKSLTNSKVEVNAQLIQFELSRNVQLIGAILLVIYWALFSYWAIINIKYRFGFNQRAITLILILNILGYYIFNKFLTKKIQKV</sequence>